<evidence type="ECO:0000256" key="4">
    <source>
        <dbReference type="ARBA" id="ARBA00022692"/>
    </source>
</evidence>
<sequence length="349" mass="38550">MAHSARARSAQSLPLRFASSSSSSSPSADPHPILSELRRKGATASSANSGPHLGPFPMPNAEREARIADSQRKWAQMGGLFLLVIYAFSSELFGEASPTRIFEDCVDRVKADEELQTMLAPPLSFHGSSSSSRVRRNRRISHSLSKDPSTGVETLFVRFYVEGTDPLAAEAAANESWLDWAKRWIGPAVWEDSHHPGTYRPKLSSGLTEEEEEARIEEERREKLDEERRKTWGGWLSSSVGSAVGSVFGGLNGLRGGAVAEEGAASSGRRGFFSRQKKPRLGEYTTGEVVAELRKDPTSGHFVYEQLFVAIPDARAPNYYRHNINTTTVIPSEEKALDRLRFWNRSKAA</sequence>
<comment type="similarity">
    <text evidence="2 9">Belongs to the TIM21 family.</text>
</comment>
<keyword evidence="5" id="KW-0809">Transit peptide</keyword>
<accession>A0A511KGN1</accession>
<feature type="region of interest" description="Disordered" evidence="10">
    <location>
        <begin position="195"/>
        <end position="223"/>
    </location>
</feature>
<name>A0A511KGN1_RHOTO</name>
<evidence type="ECO:0000313" key="11">
    <source>
        <dbReference type="EMBL" id="GEM09086.1"/>
    </source>
</evidence>
<evidence type="ECO:0000256" key="10">
    <source>
        <dbReference type="SAM" id="MobiDB-lite"/>
    </source>
</evidence>
<keyword evidence="4" id="KW-0812">Transmembrane</keyword>
<dbReference type="InterPro" id="IPR013261">
    <property type="entry name" value="Tim21"/>
</dbReference>
<organism evidence="11 12">
    <name type="scientific">Rhodotorula toruloides</name>
    <name type="common">Yeast</name>
    <name type="synonym">Rhodosporidium toruloides</name>
    <dbReference type="NCBI Taxonomy" id="5286"/>
    <lineage>
        <taxon>Eukaryota</taxon>
        <taxon>Fungi</taxon>
        <taxon>Dikarya</taxon>
        <taxon>Basidiomycota</taxon>
        <taxon>Pucciniomycotina</taxon>
        <taxon>Microbotryomycetes</taxon>
        <taxon>Sporidiobolales</taxon>
        <taxon>Sporidiobolaceae</taxon>
        <taxon>Rhodotorula</taxon>
    </lineage>
</organism>
<feature type="region of interest" description="Disordered" evidence="10">
    <location>
        <begin position="1"/>
        <end position="60"/>
    </location>
</feature>
<evidence type="ECO:0000256" key="8">
    <source>
        <dbReference type="ARBA" id="ARBA00023136"/>
    </source>
</evidence>
<dbReference type="Pfam" id="PF08294">
    <property type="entry name" value="TIM21"/>
    <property type="match status" value="1"/>
</dbReference>
<evidence type="ECO:0000256" key="3">
    <source>
        <dbReference type="ARBA" id="ARBA00020726"/>
    </source>
</evidence>
<dbReference type="InterPro" id="IPR038552">
    <property type="entry name" value="Tim21_IMS_sf"/>
</dbReference>
<dbReference type="EMBL" id="BJWK01000007">
    <property type="protein sequence ID" value="GEM09086.1"/>
    <property type="molecule type" value="Genomic_DNA"/>
</dbReference>
<keyword evidence="6" id="KW-1133">Transmembrane helix</keyword>
<evidence type="ECO:0000256" key="9">
    <source>
        <dbReference type="RuleBase" id="RU367142"/>
    </source>
</evidence>
<dbReference type="AlphaFoldDB" id="A0A511KGN1"/>
<evidence type="ECO:0000313" key="12">
    <source>
        <dbReference type="Proteomes" id="UP000321518"/>
    </source>
</evidence>
<keyword evidence="9" id="KW-0811">Translocation</keyword>
<dbReference type="Proteomes" id="UP000321518">
    <property type="component" value="Unassembled WGS sequence"/>
</dbReference>
<evidence type="ECO:0000256" key="6">
    <source>
        <dbReference type="ARBA" id="ARBA00022989"/>
    </source>
</evidence>
<dbReference type="PANTHER" id="PTHR13032">
    <property type="entry name" value="MITOCHONDRIAL IMPORT INNER MEMBRANE TRANSLOCASE SUBUNIT TIM21"/>
    <property type="match status" value="1"/>
</dbReference>
<keyword evidence="9" id="KW-0813">Transport</keyword>
<dbReference type="GO" id="GO:0005744">
    <property type="term" value="C:TIM23 mitochondrial import inner membrane translocase complex"/>
    <property type="evidence" value="ECO:0007669"/>
    <property type="project" value="UniProtKB-UniRule"/>
</dbReference>
<dbReference type="OrthoDB" id="436405at2759"/>
<keyword evidence="9" id="KW-0653">Protein transport</keyword>
<comment type="caution">
    <text evidence="11">The sequence shown here is derived from an EMBL/GenBank/DDBJ whole genome shotgun (WGS) entry which is preliminary data.</text>
</comment>
<comment type="function">
    <text evidence="9">Essential component of the TIM23 complex, a complex that mediates the translocation of transit peptide-containing proteins across the mitochondrial inner membrane.</text>
</comment>
<dbReference type="PANTHER" id="PTHR13032:SF6">
    <property type="entry name" value="MITOCHONDRIAL IMPORT INNER MEMBRANE TRANSLOCASE SUBUNIT TIM21"/>
    <property type="match status" value="1"/>
</dbReference>
<evidence type="ECO:0000256" key="7">
    <source>
        <dbReference type="ARBA" id="ARBA00023128"/>
    </source>
</evidence>
<evidence type="ECO:0000256" key="1">
    <source>
        <dbReference type="ARBA" id="ARBA00004304"/>
    </source>
</evidence>
<gene>
    <name evidence="11" type="ORF">Rt10032_c07g3103</name>
</gene>
<keyword evidence="9" id="KW-0999">Mitochondrion inner membrane</keyword>
<comment type="subunit">
    <text evidence="9">Component of the TIM23 complex.</text>
</comment>
<protein>
    <recommendedName>
        <fullName evidence="3 9">Mitochondrial import inner membrane translocase subunit Tim21</fullName>
    </recommendedName>
</protein>
<reference evidence="11 12" key="1">
    <citation type="submission" date="2019-07" db="EMBL/GenBank/DDBJ databases">
        <title>Rhodotorula toruloides NBRC10032 genome sequencing.</title>
        <authorList>
            <person name="Shida Y."/>
            <person name="Takaku H."/>
            <person name="Ogasawara W."/>
            <person name="Mori K."/>
        </authorList>
    </citation>
    <scope>NUCLEOTIDE SEQUENCE [LARGE SCALE GENOMIC DNA]</scope>
    <source>
        <strain evidence="11 12">NBRC10032</strain>
    </source>
</reference>
<evidence type="ECO:0000256" key="5">
    <source>
        <dbReference type="ARBA" id="ARBA00022946"/>
    </source>
</evidence>
<dbReference type="Gene3D" id="3.10.450.320">
    <property type="entry name" value="Mitochondrial import inner membrane translocase subunit Tim21"/>
    <property type="match status" value="1"/>
</dbReference>
<keyword evidence="8" id="KW-0472">Membrane</keyword>
<dbReference type="GO" id="GO:0030150">
    <property type="term" value="P:protein import into mitochondrial matrix"/>
    <property type="evidence" value="ECO:0007669"/>
    <property type="project" value="UniProtKB-UniRule"/>
</dbReference>
<keyword evidence="7 9" id="KW-0496">Mitochondrion</keyword>
<comment type="subcellular location">
    <subcellularLocation>
        <location evidence="9">Mitochondrion inner membrane</location>
        <topology evidence="9">Single-pass membrane protein</topology>
    </subcellularLocation>
    <subcellularLocation>
        <location evidence="1">Mitochondrion membrane</location>
        <topology evidence="1">Single-pass membrane protein</topology>
    </subcellularLocation>
</comment>
<evidence type="ECO:0000256" key="2">
    <source>
        <dbReference type="ARBA" id="ARBA00010867"/>
    </source>
</evidence>
<proteinExistence type="inferred from homology"/>